<accession>M8CA47</accession>
<dbReference type="AlphaFoldDB" id="M8CA47"/>
<evidence type="ECO:0000313" key="1">
    <source>
        <dbReference type="EnsemblPlants" id="EMT31179"/>
    </source>
</evidence>
<dbReference type="EnsemblPlants" id="EMT31179">
    <property type="protein sequence ID" value="EMT31179"/>
    <property type="gene ID" value="F775_43636"/>
</dbReference>
<organism evidence="1">
    <name type="scientific">Aegilops tauschii</name>
    <name type="common">Tausch's goatgrass</name>
    <name type="synonym">Aegilops squarrosa</name>
    <dbReference type="NCBI Taxonomy" id="37682"/>
    <lineage>
        <taxon>Eukaryota</taxon>
        <taxon>Viridiplantae</taxon>
        <taxon>Streptophyta</taxon>
        <taxon>Embryophyta</taxon>
        <taxon>Tracheophyta</taxon>
        <taxon>Spermatophyta</taxon>
        <taxon>Magnoliopsida</taxon>
        <taxon>Liliopsida</taxon>
        <taxon>Poales</taxon>
        <taxon>Poaceae</taxon>
        <taxon>BOP clade</taxon>
        <taxon>Pooideae</taxon>
        <taxon>Triticodae</taxon>
        <taxon>Triticeae</taxon>
        <taxon>Triticinae</taxon>
        <taxon>Aegilops</taxon>
    </lineage>
</organism>
<reference evidence="1" key="1">
    <citation type="submission" date="2015-06" db="UniProtKB">
        <authorList>
            <consortium name="EnsemblPlants"/>
        </authorList>
    </citation>
    <scope>IDENTIFICATION</scope>
</reference>
<sequence length="91" mass="9463">MARYDAVDKQYTLMLKILTGISTPQPACPMATAADGGLTDDSSVPAVVPDTSSSTTKAHETFELNPDASLASIEMVSVTCSTECPTVTPPI</sequence>
<name>M8CA47_AEGTA</name>
<proteinExistence type="predicted"/>
<dbReference type="ExpressionAtlas" id="M8CA47">
    <property type="expression patterns" value="baseline"/>
</dbReference>
<protein>
    <submittedName>
        <fullName evidence="1">Uncharacterized protein</fullName>
    </submittedName>
</protein>